<dbReference type="EMBL" id="JBHTIR010000051">
    <property type="protein sequence ID" value="MFD0850685.1"/>
    <property type="molecule type" value="Genomic_DNA"/>
</dbReference>
<name>A0ABW3C8C2_9ACTN</name>
<protein>
    <recommendedName>
        <fullName evidence="4">Integrase</fullName>
    </recommendedName>
</protein>
<gene>
    <name evidence="2" type="ORF">ACFQ07_00335</name>
</gene>
<proteinExistence type="predicted"/>
<comment type="caution">
    <text evidence="2">The sequence shown here is derived from an EMBL/GenBank/DDBJ whole genome shotgun (WGS) entry which is preliminary data.</text>
</comment>
<dbReference type="Proteomes" id="UP001597083">
    <property type="component" value="Unassembled WGS sequence"/>
</dbReference>
<feature type="non-terminal residue" evidence="2">
    <location>
        <position position="1"/>
    </location>
</feature>
<accession>A0ABW3C8C2</accession>
<evidence type="ECO:0008006" key="4">
    <source>
        <dbReference type="Google" id="ProtNLM"/>
    </source>
</evidence>
<feature type="region of interest" description="Disordered" evidence="1">
    <location>
        <begin position="1"/>
        <end position="22"/>
    </location>
</feature>
<keyword evidence="3" id="KW-1185">Reference proteome</keyword>
<evidence type="ECO:0000313" key="2">
    <source>
        <dbReference type="EMBL" id="MFD0850685.1"/>
    </source>
</evidence>
<evidence type="ECO:0000256" key="1">
    <source>
        <dbReference type="SAM" id="MobiDB-lite"/>
    </source>
</evidence>
<evidence type="ECO:0000313" key="3">
    <source>
        <dbReference type="Proteomes" id="UP001597083"/>
    </source>
</evidence>
<feature type="compositionally biased region" description="Pro residues" evidence="1">
    <location>
        <begin position="1"/>
        <end position="17"/>
    </location>
</feature>
<reference evidence="3" key="1">
    <citation type="journal article" date="2019" name="Int. J. Syst. Evol. Microbiol.">
        <title>The Global Catalogue of Microorganisms (GCM) 10K type strain sequencing project: providing services to taxonomists for standard genome sequencing and annotation.</title>
        <authorList>
            <consortium name="The Broad Institute Genomics Platform"/>
            <consortium name="The Broad Institute Genome Sequencing Center for Infectious Disease"/>
            <person name="Wu L."/>
            <person name="Ma J."/>
        </authorList>
    </citation>
    <scope>NUCLEOTIDE SEQUENCE [LARGE SCALE GENOMIC DNA]</scope>
    <source>
        <strain evidence="3">JCM 31696</strain>
    </source>
</reference>
<organism evidence="2 3">
    <name type="scientific">Actinomadura adrarensis</name>
    <dbReference type="NCBI Taxonomy" id="1819600"/>
    <lineage>
        <taxon>Bacteria</taxon>
        <taxon>Bacillati</taxon>
        <taxon>Actinomycetota</taxon>
        <taxon>Actinomycetes</taxon>
        <taxon>Streptosporangiales</taxon>
        <taxon>Thermomonosporaceae</taxon>
        <taxon>Actinomadura</taxon>
    </lineage>
</organism>
<sequence>SGGTRPPAPPSAGPTPPHRQRRLNAGVPATQVAEWAGHSVEVLQRTYAHCLDGEDGHWFERMDAALVR</sequence>